<evidence type="ECO:0000313" key="1">
    <source>
        <dbReference type="EMBL" id="EEC13511.1"/>
    </source>
</evidence>
<dbReference type="VEuPathDB" id="VectorBase:ISCP_007973"/>
<dbReference type="OrthoDB" id="10322626at2759"/>
<dbReference type="AlphaFoldDB" id="B7Q3T9"/>
<dbReference type="PaxDb" id="6945-B7Q3T9"/>
<protein>
    <submittedName>
        <fullName evidence="1 2">Uncharacterized protein</fullName>
    </submittedName>
</protein>
<dbReference type="VEuPathDB" id="VectorBase:ISCW009863"/>
<dbReference type="EMBL" id="ABJB010918728">
    <property type="status" value="NOT_ANNOTATED_CDS"/>
    <property type="molecule type" value="Genomic_DNA"/>
</dbReference>
<evidence type="ECO:0000313" key="2">
    <source>
        <dbReference type="EnsemblMetazoa" id="ISCW009863-PA"/>
    </source>
</evidence>
<reference evidence="2" key="2">
    <citation type="submission" date="2020-05" db="UniProtKB">
        <authorList>
            <consortium name="EnsemblMetazoa"/>
        </authorList>
    </citation>
    <scope>IDENTIFICATION</scope>
    <source>
        <strain evidence="2">wikel</strain>
    </source>
</reference>
<dbReference type="HOGENOM" id="CLU_1166988_0_0_1"/>
<dbReference type="InParanoid" id="B7Q3T9"/>
<evidence type="ECO:0000313" key="3">
    <source>
        <dbReference type="Proteomes" id="UP000001555"/>
    </source>
</evidence>
<name>B7Q3T9_IXOSC</name>
<keyword evidence="3" id="KW-1185">Reference proteome</keyword>
<evidence type="ECO:0007829" key="4">
    <source>
        <dbReference type="PeptideAtlas" id="B7Q3T9"/>
    </source>
</evidence>
<proteinExistence type="evidence at protein level"/>
<gene>
    <name evidence="1" type="ORF">IscW_ISCW009863</name>
</gene>
<dbReference type="Proteomes" id="UP000001555">
    <property type="component" value="Unassembled WGS sequence"/>
</dbReference>
<accession>B7Q3T9</accession>
<dbReference type="EMBL" id="DS851842">
    <property type="protein sequence ID" value="EEC13511.1"/>
    <property type="molecule type" value="Genomic_DNA"/>
</dbReference>
<sequence>MSQKRRSSDRHRRRYSGLSLLASEDELYSQIPQDIPEEERSLILIRKTLARTVRKLQQEHNVPEDLVRALTVDGTAAFQDLDSDDILMKILRASPTKEDTEYYHKEFGALVAESKAWDQLLQPGYEFTPYLPPPPSCPDPADVAKIENHYRMLAENCARLDHASSLQLAECSILQARRKFASPPAEALASSARQGENNLAFYNRRMLQNNKFTWLHESAQARHAFGVPVPPTRAAEGE</sequence>
<organism>
    <name type="scientific">Ixodes scapularis</name>
    <name type="common">Black-legged tick</name>
    <name type="synonym">Deer tick</name>
    <dbReference type="NCBI Taxonomy" id="6945"/>
    <lineage>
        <taxon>Eukaryota</taxon>
        <taxon>Metazoa</taxon>
        <taxon>Ecdysozoa</taxon>
        <taxon>Arthropoda</taxon>
        <taxon>Chelicerata</taxon>
        <taxon>Arachnida</taxon>
        <taxon>Acari</taxon>
        <taxon>Parasitiformes</taxon>
        <taxon>Ixodida</taxon>
        <taxon>Ixodoidea</taxon>
        <taxon>Ixodidae</taxon>
        <taxon>Ixodinae</taxon>
        <taxon>Ixodes</taxon>
    </lineage>
</organism>
<dbReference type="EnsemblMetazoa" id="ISCW009863-RA">
    <property type="protein sequence ID" value="ISCW009863-PA"/>
    <property type="gene ID" value="ISCW009863"/>
</dbReference>
<keyword evidence="4" id="KW-1267">Proteomics identification</keyword>
<reference evidence="1 3" key="1">
    <citation type="submission" date="2008-03" db="EMBL/GenBank/DDBJ databases">
        <title>Annotation of Ixodes scapularis.</title>
        <authorList>
            <consortium name="Ixodes scapularis Genome Project Consortium"/>
            <person name="Caler E."/>
            <person name="Hannick L.I."/>
            <person name="Bidwell S."/>
            <person name="Joardar V."/>
            <person name="Thiagarajan M."/>
            <person name="Amedeo P."/>
            <person name="Galinsky K.J."/>
            <person name="Schobel S."/>
            <person name="Inman J."/>
            <person name="Hostetler J."/>
            <person name="Miller J."/>
            <person name="Hammond M."/>
            <person name="Megy K."/>
            <person name="Lawson D."/>
            <person name="Kodira C."/>
            <person name="Sutton G."/>
            <person name="Meyer J."/>
            <person name="Hill C.A."/>
            <person name="Birren B."/>
            <person name="Nene V."/>
            <person name="Collins F."/>
            <person name="Alarcon-Chaidez F."/>
            <person name="Wikel S."/>
            <person name="Strausberg R."/>
        </authorList>
    </citation>
    <scope>NUCLEOTIDE SEQUENCE [LARGE SCALE GENOMIC DNA]</scope>
    <source>
        <strain evidence="3">Wikel</strain>
        <strain evidence="1">Wikel colony</strain>
    </source>
</reference>
<dbReference type="VEuPathDB" id="VectorBase:ISCI009863"/>